<evidence type="ECO:0000313" key="1">
    <source>
        <dbReference type="EMBL" id="KAF6219168.1"/>
    </source>
</evidence>
<accession>A0A8H6F908</accession>
<organism evidence="1 2">
    <name type="scientific">Letharia lupina</name>
    <dbReference type="NCBI Taxonomy" id="560253"/>
    <lineage>
        <taxon>Eukaryota</taxon>
        <taxon>Fungi</taxon>
        <taxon>Dikarya</taxon>
        <taxon>Ascomycota</taxon>
        <taxon>Pezizomycotina</taxon>
        <taxon>Lecanoromycetes</taxon>
        <taxon>OSLEUM clade</taxon>
        <taxon>Lecanoromycetidae</taxon>
        <taxon>Lecanorales</taxon>
        <taxon>Lecanorineae</taxon>
        <taxon>Parmeliaceae</taxon>
        <taxon>Letharia</taxon>
    </lineage>
</organism>
<gene>
    <name evidence="1" type="ORF">HO133_004993</name>
</gene>
<dbReference type="GeneID" id="59333399"/>
<dbReference type="Proteomes" id="UP000593566">
    <property type="component" value="Unassembled WGS sequence"/>
</dbReference>
<evidence type="ECO:0000313" key="2">
    <source>
        <dbReference type="Proteomes" id="UP000593566"/>
    </source>
</evidence>
<dbReference type="Pfam" id="PF14223">
    <property type="entry name" value="Retrotran_gag_2"/>
    <property type="match status" value="1"/>
</dbReference>
<dbReference type="AlphaFoldDB" id="A0A8H6F908"/>
<protein>
    <recommendedName>
        <fullName evidence="3">DUF4219 domain-containing protein</fullName>
    </recommendedName>
</protein>
<name>A0A8H6F908_9LECA</name>
<sequence length="270" mass="31178">MSQRAILDLSFKSPIRQLHEGNYSEWLMDIRALLRKQKLWKYTQETPPESLTVAALVKWKESSIEAADVITPIVSGSVKQRLIIDEFNCGFRMLSRLITLYRPTGNEEFMRLTKEFYTLKYTSFETISEYLTHIKLLEERIAATNVILIPDKQTILCLFISLPGHLQYLTKIWDVTPDMTAEKACTMLLEEERKGERLKFPEEEERAIFAAAAVRGKADKPPYKTCGRLHGPVCWTERPDLAPEWYQPQVGVKRKRTELGEAQAAIAYSF</sequence>
<dbReference type="EMBL" id="JACCJB010000020">
    <property type="protein sequence ID" value="KAF6219168.1"/>
    <property type="molecule type" value="Genomic_DNA"/>
</dbReference>
<evidence type="ECO:0008006" key="3">
    <source>
        <dbReference type="Google" id="ProtNLM"/>
    </source>
</evidence>
<reference evidence="1 2" key="1">
    <citation type="journal article" date="2020" name="Genomics">
        <title>Complete, high-quality genomes from long-read metagenomic sequencing of two wolf lichen thalli reveals enigmatic genome architecture.</title>
        <authorList>
            <person name="McKenzie S.K."/>
            <person name="Walston R.F."/>
            <person name="Allen J.L."/>
        </authorList>
    </citation>
    <scope>NUCLEOTIDE SEQUENCE [LARGE SCALE GENOMIC DNA]</scope>
    <source>
        <strain evidence="1">WasteWater1</strain>
    </source>
</reference>
<comment type="caution">
    <text evidence="1">The sequence shown here is derived from an EMBL/GenBank/DDBJ whole genome shotgun (WGS) entry which is preliminary data.</text>
</comment>
<keyword evidence="2" id="KW-1185">Reference proteome</keyword>
<proteinExistence type="predicted"/>
<dbReference type="RefSeq" id="XP_037148603.1">
    <property type="nucleotide sequence ID" value="XM_037295905.1"/>
</dbReference>